<dbReference type="InterPro" id="IPR005490">
    <property type="entry name" value="LD_TPept_cat_dom"/>
</dbReference>
<reference evidence="10" key="2">
    <citation type="submission" date="2021-04" db="EMBL/GenBank/DDBJ databases">
        <authorList>
            <person name="Gilroy R."/>
        </authorList>
    </citation>
    <scope>NUCLEOTIDE SEQUENCE</scope>
    <source>
        <strain evidence="10">CHK179-28034</strain>
    </source>
</reference>
<evidence type="ECO:0000256" key="8">
    <source>
        <dbReference type="SAM" id="Phobius"/>
    </source>
</evidence>
<dbReference type="PANTHER" id="PTHR30582">
    <property type="entry name" value="L,D-TRANSPEPTIDASE"/>
    <property type="match status" value="1"/>
</dbReference>
<feature type="transmembrane region" description="Helical" evidence="8">
    <location>
        <begin position="34"/>
        <end position="54"/>
    </location>
</feature>
<gene>
    <name evidence="10" type="ORF">H9968_08745</name>
</gene>
<dbReference type="InterPro" id="IPR022029">
    <property type="entry name" value="YoaR-like_PG-bd"/>
</dbReference>
<proteinExistence type="predicted"/>
<dbReference type="GO" id="GO:0005576">
    <property type="term" value="C:extracellular region"/>
    <property type="evidence" value="ECO:0007669"/>
    <property type="project" value="TreeGrafter"/>
</dbReference>
<dbReference type="PANTHER" id="PTHR30582:SF33">
    <property type="entry name" value="EXPORTED PROTEIN"/>
    <property type="match status" value="1"/>
</dbReference>
<keyword evidence="8" id="KW-1133">Transmembrane helix</keyword>
<dbReference type="SUPFAM" id="SSF141523">
    <property type="entry name" value="L,D-transpeptidase catalytic domain-like"/>
    <property type="match status" value="1"/>
</dbReference>
<dbReference type="InterPro" id="IPR038063">
    <property type="entry name" value="Transpep_catalytic_dom"/>
</dbReference>
<evidence type="ECO:0000256" key="2">
    <source>
        <dbReference type="ARBA" id="ARBA00022679"/>
    </source>
</evidence>
<dbReference type="EMBL" id="DXBR01000078">
    <property type="protein sequence ID" value="HIZ39995.1"/>
    <property type="molecule type" value="Genomic_DNA"/>
</dbReference>
<keyword evidence="5 6" id="KW-0961">Cell wall biogenesis/degradation</keyword>
<keyword evidence="4 6" id="KW-0573">Peptidoglycan synthesis</keyword>
<dbReference type="GO" id="GO:0016740">
    <property type="term" value="F:transferase activity"/>
    <property type="evidence" value="ECO:0007669"/>
    <property type="project" value="UniProtKB-KW"/>
</dbReference>
<comment type="pathway">
    <text evidence="1 6">Cell wall biogenesis; peptidoglycan biosynthesis.</text>
</comment>
<keyword evidence="8" id="KW-0472">Membrane</keyword>
<dbReference type="GO" id="GO:0018104">
    <property type="term" value="P:peptidoglycan-protein cross-linking"/>
    <property type="evidence" value="ECO:0007669"/>
    <property type="project" value="TreeGrafter"/>
</dbReference>
<keyword evidence="3 6" id="KW-0133">Cell shape</keyword>
<evidence type="ECO:0000313" key="11">
    <source>
        <dbReference type="Proteomes" id="UP000824049"/>
    </source>
</evidence>
<dbReference type="GO" id="GO:0071972">
    <property type="term" value="F:peptidoglycan L,D-transpeptidase activity"/>
    <property type="evidence" value="ECO:0007669"/>
    <property type="project" value="TreeGrafter"/>
</dbReference>
<comment type="caution">
    <text evidence="10">The sequence shown here is derived from an EMBL/GenBank/DDBJ whole genome shotgun (WGS) entry which is preliminary data.</text>
</comment>
<dbReference type="InterPro" id="IPR050979">
    <property type="entry name" value="LD-transpeptidase"/>
</dbReference>
<feature type="active site" description="Proton donor/acceptor" evidence="6">
    <location>
        <position position="441"/>
    </location>
</feature>
<dbReference type="Proteomes" id="UP000824049">
    <property type="component" value="Unassembled WGS sequence"/>
</dbReference>
<dbReference type="AlphaFoldDB" id="A0A9D2J7J4"/>
<keyword evidence="8" id="KW-0812">Transmembrane</keyword>
<dbReference type="InterPro" id="IPR038054">
    <property type="entry name" value="LD_TPept-like_central_sf"/>
</dbReference>
<reference evidence="10" key="1">
    <citation type="journal article" date="2021" name="PeerJ">
        <title>Extensive microbial diversity within the chicken gut microbiome revealed by metagenomics and culture.</title>
        <authorList>
            <person name="Gilroy R."/>
            <person name="Ravi A."/>
            <person name="Getino M."/>
            <person name="Pursley I."/>
            <person name="Horton D.L."/>
            <person name="Alikhan N.F."/>
            <person name="Baker D."/>
            <person name="Gharbi K."/>
            <person name="Hall N."/>
            <person name="Watson M."/>
            <person name="Adriaenssens E.M."/>
            <person name="Foster-Nyarko E."/>
            <person name="Jarju S."/>
            <person name="Secka A."/>
            <person name="Antonio M."/>
            <person name="Oren A."/>
            <person name="Chaudhuri R.R."/>
            <person name="La Ragione R."/>
            <person name="Hildebrand F."/>
            <person name="Pallen M.J."/>
        </authorList>
    </citation>
    <scope>NUCLEOTIDE SEQUENCE</scope>
    <source>
        <strain evidence="10">CHK179-28034</strain>
    </source>
</reference>
<evidence type="ECO:0000256" key="1">
    <source>
        <dbReference type="ARBA" id="ARBA00004752"/>
    </source>
</evidence>
<feature type="domain" description="L,D-TPase catalytic" evidence="9">
    <location>
        <begin position="363"/>
        <end position="486"/>
    </location>
</feature>
<protein>
    <submittedName>
        <fullName evidence="10">L,D-transpeptidase/peptidoglycan binding protein</fullName>
    </submittedName>
</protein>
<dbReference type="PROSITE" id="PS52029">
    <property type="entry name" value="LD_TPASE"/>
    <property type="match status" value="1"/>
</dbReference>
<evidence type="ECO:0000259" key="9">
    <source>
        <dbReference type="PROSITE" id="PS52029"/>
    </source>
</evidence>
<feature type="region of interest" description="Disordered" evidence="7">
    <location>
        <begin position="1"/>
        <end position="24"/>
    </location>
</feature>
<sequence length="486" mass="54319">MKNEKQTKQPQGGRRSQARKTAKAKKKSSLPVKWIIGAVFVVIVLAYGIGVYHYKDHFHRDTYVNGISLGGMTLDEAERTFTDDLESHKIALEEKERTEIIDPQDIDTVISVGTQIEDLYKSQSPWNWFTHFFGKDESTVTLDVSFDEDKLEEVVDSLECFDKANVVAPEDAYIKAGETQFEIVPEVLGNTIKKNQLLEAIKTGLATGVTVINLEEENLYKLPEYYEDDEAVQNALATANKYASSNITYDFSYTTETVDYNTIKDWVNISDDFEVTLDDSKVGDYVEELGSKYNTMGASRNFTTSSGETINAYGGDYGWKIYFDGEKSKLMKNITNGKTVTREPEYSYTARCRNSAKDDIGDSYVEISISNQEVWLYVDGECILNTSCVTGTPGTYDTYTGVYSLTYKESPSTLTGTNANGSGYSSDVTYWMPFNGNQGMHDATWRDSFGGSIYRSNGSHGCVNLPYSAAATIYKNVEAGFPIVIY</sequence>
<feature type="active site" description="Nucleophile" evidence="6">
    <location>
        <position position="462"/>
    </location>
</feature>
<organism evidence="10 11">
    <name type="scientific">Candidatus Anaerobutyricum stercoris</name>
    <dbReference type="NCBI Taxonomy" id="2838457"/>
    <lineage>
        <taxon>Bacteria</taxon>
        <taxon>Bacillati</taxon>
        <taxon>Bacillota</taxon>
        <taxon>Clostridia</taxon>
        <taxon>Lachnospirales</taxon>
        <taxon>Lachnospiraceae</taxon>
        <taxon>Anaerobutyricum</taxon>
    </lineage>
</organism>
<evidence type="ECO:0000313" key="10">
    <source>
        <dbReference type="EMBL" id="HIZ39995.1"/>
    </source>
</evidence>
<dbReference type="Pfam" id="PF03734">
    <property type="entry name" value="YkuD"/>
    <property type="match status" value="1"/>
</dbReference>
<evidence type="ECO:0000256" key="5">
    <source>
        <dbReference type="ARBA" id="ARBA00023316"/>
    </source>
</evidence>
<dbReference type="SUPFAM" id="SSF143985">
    <property type="entry name" value="L,D-transpeptidase pre-catalytic domain-like"/>
    <property type="match status" value="1"/>
</dbReference>
<evidence type="ECO:0000256" key="3">
    <source>
        <dbReference type="ARBA" id="ARBA00022960"/>
    </source>
</evidence>
<evidence type="ECO:0000256" key="4">
    <source>
        <dbReference type="ARBA" id="ARBA00022984"/>
    </source>
</evidence>
<keyword evidence="2" id="KW-0808">Transferase</keyword>
<evidence type="ECO:0000256" key="6">
    <source>
        <dbReference type="PROSITE-ProRule" id="PRU01373"/>
    </source>
</evidence>
<dbReference type="Gene3D" id="3.10.20.800">
    <property type="match status" value="1"/>
</dbReference>
<name>A0A9D2J7J4_9FIRM</name>
<dbReference type="GO" id="GO:0071555">
    <property type="term" value="P:cell wall organization"/>
    <property type="evidence" value="ECO:0007669"/>
    <property type="project" value="UniProtKB-UniRule"/>
</dbReference>
<dbReference type="Gene3D" id="2.40.440.10">
    <property type="entry name" value="L,D-transpeptidase catalytic domain-like"/>
    <property type="match status" value="1"/>
</dbReference>
<dbReference type="GO" id="GO:0008360">
    <property type="term" value="P:regulation of cell shape"/>
    <property type="evidence" value="ECO:0007669"/>
    <property type="project" value="UniProtKB-UniRule"/>
</dbReference>
<dbReference type="Pfam" id="PF12229">
    <property type="entry name" value="PG_binding_4"/>
    <property type="match status" value="2"/>
</dbReference>
<evidence type="ECO:0000256" key="7">
    <source>
        <dbReference type="SAM" id="MobiDB-lite"/>
    </source>
</evidence>
<accession>A0A9D2J7J4</accession>
<dbReference type="CDD" id="cd16913">
    <property type="entry name" value="YkuD_like"/>
    <property type="match status" value="1"/>
</dbReference>